<organism evidence="2 3">
    <name type="scientific">Actinomadura rayongensis</name>
    <dbReference type="NCBI Taxonomy" id="1429076"/>
    <lineage>
        <taxon>Bacteria</taxon>
        <taxon>Bacillati</taxon>
        <taxon>Actinomycetota</taxon>
        <taxon>Actinomycetes</taxon>
        <taxon>Streptosporangiales</taxon>
        <taxon>Thermomonosporaceae</taxon>
        <taxon>Actinomadura</taxon>
    </lineage>
</organism>
<proteinExistence type="predicted"/>
<dbReference type="GO" id="GO:0016042">
    <property type="term" value="P:lipid catabolic process"/>
    <property type="evidence" value="ECO:0007669"/>
    <property type="project" value="InterPro"/>
</dbReference>
<sequence length="395" mass="41179">MLAAATLIGVPAAPASADDAFYTPPAPLPAGSPGDIIKSQPSRYDNSTATRIMYLSRDAKDQPIPVTGTVFVPTKAWGGPGPRPVVAYAPFTAGMGDQCAPSKTLAGEGQNDIVAIFQKGYIDRLLDKGIAVAQTDYEGLGTPGDHPYVMRLSEAHTVLDVLRAAKRLPAAGLPADGPAGIVGYSEGGGASASAAELASTYAPELNIKGAYAGAPPADKAKLAKSLDGSLYAAFAGYSLIGIQTSYPEADIPGLANDQGKKLFEEAAKTCTLDGMLKYMFMQTKSLTRDGRPIADYLDQAPFDKIVAENRIGTLKPAMPVEIQHSPFDDVIPQEIGKQLAKDWCAKGANVTFDGALIASPVFAHITGAVTAPATAAAWMNDRFQDKPVTGNCGSF</sequence>
<evidence type="ECO:0000256" key="1">
    <source>
        <dbReference type="SAM" id="SignalP"/>
    </source>
</evidence>
<dbReference type="InterPro" id="IPR005152">
    <property type="entry name" value="Lipase_secreted"/>
</dbReference>
<protein>
    <submittedName>
        <fullName evidence="2">Lipase</fullName>
    </submittedName>
</protein>
<accession>A0A6I4WDM4</accession>
<dbReference type="Pfam" id="PF03583">
    <property type="entry name" value="LIP"/>
    <property type="match status" value="1"/>
</dbReference>
<keyword evidence="3" id="KW-1185">Reference proteome</keyword>
<dbReference type="Proteomes" id="UP000431901">
    <property type="component" value="Unassembled WGS sequence"/>
</dbReference>
<comment type="caution">
    <text evidence="2">The sequence shown here is derived from an EMBL/GenBank/DDBJ whole genome shotgun (WGS) entry which is preliminary data.</text>
</comment>
<dbReference type="EMBL" id="WUTW01000009">
    <property type="protein sequence ID" value="MXQ67838.1"/>
    <property type="molecule type" value="Genomic_DNA"/>
</dbReference>
<dbReference type="Gene3D" id="1.10.260.130">
    <property type="match status" value="1"/>
</dbReference>
<dbReference type="PIRSF" id="PIRSF029171">
    <property type="entry name" value="Esterase_LipA"/>
    <property type="match status" value="1"/>
</dbReference>
<feature type="signal peptide" evidence="1">
    <location>
        <begin position="1"/>
        <end position="17"/>
    </location>
</feature>
<evidence type="ECO:0000313" key="2">
    <source>
        <dbReference type="EMBL" id="MXQ67838.1"/>
    </source>
</evidence>
<dbReference type="SUPFAM" id="SSF53474">
    <property type="entry name" value="alpha/beta-Hydrolases"/>
    <property type="match status" value="1"/>
</dbReference>
<dbReference type="PANTHER" id="PTHR34853">
    <property type="match status" value="1"/>
</dbReference>
<name>A0A6I4WDM4_9ACTN</name>
<dbReference type="InterPro" id="IPR029058">
    <property type="entry name" value="AB_hydrolase_fold"/>
</dbReference>
<dbReference type="AlphaFoldDB" id="A0A6I4WDM4"/>
<feature type="chain" id="PRO_5026329610" evidence="1">
    <location>
        <begin position="18"/>
        <end position="395"/>
    </location>
</feature>
<dbReference type="PANTHER" id="PTHR34853:SF1">
    <property type="entry name" value="LIPASE 5"/>
    <property type="match status" value="1"/>
</dbReference>
<gene>
    <name evidence="2" type="ORF">GQ466_27840</name>
</gene>
<dbReference type="Gene3D" id="3.40.50.1820">
    <property type="entry name" value="alpha/beta hydrolase"/>
    <property type="match status" value="1"/>
</dbReference>
<dbReference type="OrthoDB" id="9798122at2"/>
<dbReference type="GO" id="GO:0004806">
    <property type="term" value="F:triacylglycerol lipase activity"/>
    <property type="evidence" value="ECO:0007669"/>
    <property type="project" value="InterPro"/>
</dbReference>
<reference evidence="2 3" key="1">
    <citation type="submission" date="2019-12" db="EMBL/GenBank/DDBJ databases">
        <title>Nocardia macrotermitis sp. nov. and Nocardia aurantia sp. nov., isolated from the gut of the fungus growing-termite Macrotermes natalensis.</title>
        <authorList>
            <person name="Christine B."/>
            <person name="Rene B."/>
        </authorList>
    </citation>
    <scope>NUCLEOTIDE SEQUENCE [LARGE SCALE GENOMIC DNA]</scope>
    <source>
        <strain evidence="2 3">DSM 102126</strain>
    </source>
</reference>
<evidence type="ECO:0000313" key="3">
    <source>
        <dbReference type="Proteomes" id="UP000431901"/>
    </source>
</evidence>
<keyword evidence="1" id="KW-0732">Signal</keyword>